<reference evidence="1 2" key="1">
    <citation type="submission" date="2021-08" db="EMBL/GenBank/DDBJ databases">
        <title>Culture and genomic analysis of Symbiopectobacterium purcellii sp. nov. gen. nov., isolated from the leafhopper Empoasca decipiens.</title>
        <authorList>
            <person name="Nadal-Jimenez P."/>
            <person name="Siozios S."/>
            <person name="Halliday N."/>
            <person name="Camara M."/>
            <person name="Hurst G.D.D."/>
        </authorList>
    </citation>
    <scope>NUCLEOTIDE SEQUENCE [LARGE SCALE GENOMIC DNA]</scope>
    <source>
        <strain evidence="1 2">SyEd1</strain>
    </source>
</reference>
<dbReference type="EMBL" id="CP081864">
    <property type="protein sequence ID" value="QZN98119.1"/>
    <property type="molecule type" value="Genomic_DNA"/>
</dbReference>
<dbReference type="InterPro" id="IPR024747">
    <property type="entry name" value="Pyridox_Oxase-rel"/>
</dbReference>
<dbReference type="PANTHER" id="PTHR34071:SF2">
    <property type="entry name" value="FLAVIN-NUCLEOTIDE-BINDING PROTEIN"/>
    <property type="match status" value="1"/>
</dbReference>
<gene>
    <name evidence="1" type="ORF">K6K13_16340</name>
</gene>
<keyword evidence="2" id="KW-1185">Reference proteome</keyword>
<evidence type="ECO:0000313" key="1">
    <source>
        <dbReference type="EMBL" id="QZN98119.1"/>
    </source>
</evidence>
<dbReference type="PANTHER" id="PTHR34071">
    <property type="entry name" value="5-NITROIMIDAZOLE ANTIBIOTICS RESISTANCE PROTEIN, NIMA-FAMILY-RELATED PROTEIN-RELATED"/>
    <property type="match status" value="1"/>
</dbReference>
<name>A0ABX9ASB6_9ENTR</name>
<protein>
    <submittedName>
        <fullName evidence="1">Pyridoxamine 5'-phosphate oxidase family protein</fullName>
    </submittedName>
</protein>
<dbReference type="Pfam" id="PF12900">
    <property type="entry name" value="Pyridox_ox_2"/>
    <property type="match status" value="1"/>
</dbReference>
<dbReference type="InterPro" id="IPR012349">
    <property type="entry name" value="Split_barrel_FMN-bd"/>
</dbReference>
<dbReference type="SUPFAM" id="SSF50475">
    <property type="entry name" value="FMN-binding split barrel"/>
    <property type="match status" value="1"/>
</dbReference>
<sequence length="152" mass="17412">MRRDEREITDPTVLDAILREERVMYIALANNDVPFLVPVFYVWDGTALYFHSARSGSKIEWLKRNNTLCFAISHYGGVVEDALACNFEARHRTVIGLGKAQFINDNQEKIPILQRLMAGFTDRHYAFPDANLQATLVIRINIDAMRGKQHGF</sequence>
<organism evidence="1 2">
    <name type="scientific">Symbiopectobacterium purcellii</name>
    <dbReference type="NCBI Taxonomy" id="2871826"/>
    <lineage>
        <taxon>Bacteria</taxon>
        <taxon>Pseudomonadati</taxon>
        <taxon>Pseudomonadota</taxon>
        <taxon>Gammaproteobacteria</taxon>
        <taxon>Enterobacterales</taxon>
        <taxon>Enterobacteriaceae</taxon>
    </lineage>
</organism>
<evidence type="ECO:0000313" key="2">
    <source>
        <dbReference type="Proteomes" id="UP000825886"/>
    </source>
</evidence>
<proteinExistence type="predicted"/>
<dbReference type="Gene3D" id="2.30.110.10">
    <property type="entry name" value="Electron Transport, Fmn-binding Protein, Chain A"/>
    <property type="match status" value="1"/>
</dbReference>
<dbReference type="Proteomes" id="UP000825886">
    <property type="component" value="Chromosome"/>
</dbReference>
<accession>A0ABX9ASB6</accession>